<keyword evidence="3" id="KW-1185">Reference proteome</keyword>
<dbReference type="InterPro" id="IPR005162">
    <property type="entry name" value="Retrotrans_gag_dom"/>
</dbReference>
<dbReference type="EMBL" id="OZ034820">
    <property type="protein sequence ID" value="CAL1401891.1"/>
    <property type="molecule type" value="Genomic_DNA"/>
</dbReference>
<feature type="domain" description="Retrotransposon gag" evidence="1">
    <location>
        <begin position="28"/>
        <end position="76"/>
    </location>
</feature>
<dbReference type="Pfam" id="PF03732">
    <property type="entry name" value="Retrotrans_gag"/>
    <property type="match status" value="1"/>
</dbReference>
<evidence type="ECO:0000313" key="2">
    <source>
        <dbReference type="EMBL" id="CAL1401891.1"/>
    </source>
</evidence>
<organism evidence="2 3">
    <name type="scientific">Linum trigynum</name>
    <dbReference type="NCBI Taxonomy" id="586398"/>
    <lineage>
        <taxon>Eukaryota</taxon>
        <taxon>Viridiplantae</taxon>
        <taxon>Streptophyta</taxon>
        <taxon>Embryophyta</taxon>
        <taxon>Tracheophyta</taxon>
        <taxon>Spermatophyta</taxon>
        <taxon>Magnoliopsida</taxon>
        <taxon>eudicotyledons</taxon>
        <taxon>Gunneridae</taxon>
        <taxon>Pentapetalae</taxon>
        <taxon>rosids</taxon>
        <taxon>fabids</taxon>
        <taxon>Malpighiales</taxon>
        <taxon>Linaceae</taxon>
        <taxon>Linum</taxon>
    </lineage>
</organism>
<dbReference type="PANTHER" id="PTHR33223">
    <property type="entry name" value="CCHC-TYPE DOMAIN-CONTAINING PROTEIN"/>
    <property type="match status" value="1"/>
</dbReference>
<dbReference type="PANTHER" id="PTHR33223:SF11">
    <property type="entry name" value="ELEMENT PROTEIN, PUTATIVE-RELATED"/>
    <property type="match status" value="1"/>
</dbReference>
<gene>
    <name evidence="2" type="ORF">LTRI10_LOCUS41929</name>
</gene>
<reference evidence="2 3" key="1">
    <citation type="submission" date="2024-04" db="EMBL/GenBank/DDBJ databases">
        <authorList>
            <person name="Fracassetti M."/>
        </authorList>
    </citation>
    <scope>NUCLEOTIDE SEQUENCE [LARGE SCALE GENOMIC DNA]</scope>
</reference>
<evidence type="ECO:0000313" key="3">
    <source>
        <dbReference type="Proteomes" id="UP001497516"/>
    </source>
</evidence>
<dbReference type="Proteomes" id="UP001497516">
    <property type="component" value="Chromosome 7"/>
</dbReference>
<accession>A0AAV2FU66</accession>
<dbReference type="AlphaFoldDB" id="A0AAV2FU66"/>
<proteinExistence type="predicted"/>
<sequence length="81" mass="9241">MCDTMKNLGVSNDAICLMMFSSLLRCVAHWFQNLALRSITTWAQLEKAFLGKYFPPAKAIKRQKEIVEFEQADDEGLNIEA</sequence>
<evidence type="ECO:0000259" key="1">
    <source>
        <dbReference type="Pfam" id="PF03732"/>
    </source>
</evidence>
<protein>
    <recommendedName>
        <fullName evidence="1">Retrotransposon gag domain-containing protein</fullName>
    </recommendedName>
</protein>
<name>A0AAV2FU66_9ROSI</name>